<dbReference type="PANTHER" id="PTHR11977:SF45">
    <property type="entry name" value="SUPERVILLIN"/>
    <property type="match status" value="1"/>
</dbReference>
<accession>A0A914D9L5</accession>
<dbReference type="PANTHER" id="PTHR11977">
    <property type="entry name" value="VILLIN"/>
    <property type="match status" value="1"/>
</dbReference>
<dbReference type="InterPro" id="IPR029006">
    <property type="entry name" value="ADF-H/Gelsolin-like_dom_sf"/>
</dbReference>
<dbReference type="AlphaFoldDB" id="A0A914D9L5"/>
<dbReference type="Proteomes" id="UP000887540">
    <property type="component" value="Unplaced"/>
</dbReference>
<evidence type="ECO:0000313" key="2">
    <source>
        <dbReference type="Proteomes" id="UP000887540"/>
    </source>
</evidence>
<sequence length="434" mass="48758">MLAERLSALQANQEKWKARVDKGDKATPEVVSKNGLQQRKMALLQASDDWKKRVHSDEEVNKLNSNYRLQKSGLILSKNTENLMETPKSRVNTKMEGMYSAPPKTTTDKVGQHEQSLSPLDEVRSNPILTTPRRNLPRAAGRRLPTRISQHQCSPDTSTSPPTTSPEPKISIPHYDPIESNKENLLYISTTPSCSKEDRTPKIGQKNCGIALKKVEYVNPYPELMLVQFKGAKFVDVRLVAPIAESVHPCATFLLITPKKLFVYNGEFTTVLEKAKAAQMVCDIITGKEVCSAASKAENVQEIPSAAAEFWRLLGGRSSENFQTTPQIADLEQTLNIEGIGYEDYIKLSNTILKVKENGELEKVVHGEICRANVFDSKEKTTRAKNWALIRKLNEGLNDCLFRYKFPDWKSLSPKVETPQWKASPLLISPPRKK</sequence>
<dbReference type="GO" id="GO:0015629">
    <property type="term" value="C:actin cytoskeleton"/>
    <property type="evidence" value="ECO:0007669"/>
    <property type="project" value="TreeGrafter"/>
</dbReference>
<dbReference type="WBParaSite" id="ACRNAN_scaffold2021.g23967.t1">
    <property type="protein sequence ID" value="ACRNAN_scaffold2021.g23967.t1"/>
    <property type="gene ID" value="ACRNAN_scaffold2021.g23967"/>
</dbReference>
<dbReference type="SUPFAM" id="SSF55753">
    <property type="entry name" value="Actin depolymerizing proteins"/>
    <property type="match status" value="1"/>
</dbReference>
<keyword evidence="2" id="KW-1185">Reference proteome</keyword>
<proteinExistence type="predicted"/>
<dbReference type="GO" id="GO:0005546">
    <property type="term" value="F:phosphatidylinositol-4,5-bisphosphate binding"/>
    <property type="evidence" value="ECO:0007669"/>
    <property type="project" value="TreeGrafter"/>
</dbReference>
<dbReference type="GO" id="GO:0051014">
    <property type="term" value="P:actin filament severing"/>
    <property type="evidence" value="ECO:0007669"/>
    <property type="project" value="TreeGrafter"/>
</dbReference>
<dbReference type="Gene3D" id="3.40.20.10">
    <property type="entry name" value="Severin"/>
    <property type="match status" value="1"/>
</dbReference>
<dbReference type="GO" id="GO:0051016">
    <property type="term" value="P:barbed-end actin filament capping"/>
    <property type="evidence" value="ECO:0007669"/>
    <property type="project" value="TreeGrafter"/>
</dbReference>
<dbReference type="GO" id="GO:0008154">
    <property type="term" value="P:actin polymerization or depolymerization"/>
    <property type="evidence" value="ECO:0007669"/>
    <property type="project" value="TreeGrafter"/>
</dbReference>
<organism evidence="2 3">
    <name type="scientific">Acrobeloides nanus</name>
    <dbReference type="NCBI Taxonomy" id="290746"/>
    <lineage>
        <taxon>Eukaryota</taxon>
        <taxon>Metazoa</taxon>
        <taxon>Ecdysozoa</taxon>
        <taxon>Nematoda</taxon>
        <taxon>Chromadorea</taxon>
        <taxon>Rhabditida</taxon>
        <taxon>Tylenchina</taxon>
        <taxon>Cephalobomorpha</taxon>
        <taxon>Cephaloboidea</taxon>
        <taxon>Cephalobidae</taxon>
        <taxon>Acrobeloides</taxon>
    </lineage>
</organism>
<evidence type="ECO:0000313" key="3">
    <source>
        <dbReference type="WBParaSite" id="ACRNAN_scaffold2021.g23967.t1"/>
    </source>
</evidence>
<dbReference type="InterPro" id="IPR007122">
    <property type="entry name" value="Villin/Gelsolin"/>
</dbReference>
<reference evidence="3" key="1">
    <citation type="submission" date="2022-11" db="UniProtKB">
        <authorList>
            <consortium name="WormBaseParasite"/>
        </authorList>
    </citation>
    <scope>IDENTIFICATION</scope>
</reference>
<feature type="region of interest" description="Disordered" evidence="1">
    <location>
        <begin position="95"/>
        <end position="170"/>
    </location>
</feature>
<dbReference type="GO" id="GO:0051015">
    <property type="term" value="F:actin filament binding"/>
    <property type="evidence" value="ECO:0007669"/>
    <property type="project" value="InterPro"/>
</dbReference>
<name>A0A914D9L5_9BILA</name>
<dbReference type="SMART" id="SM00262">
    <property type="entry name" value="GEL"/>
    <property type="match status" value="1"/>
</dbReference>
<dbReference type="GO" id="GO:0005737">
    <property type="term" value="C:cytoplasm"/>
    <property type="evidence" value="ECO:0007669"/>
    <property type="project" value="TreeGrafter"/>
</dbReference>
<evidence type="ECO:0000256" key="1">
    <source>
        <dbReference type="SAM" id="MobiDB-lite"/>
    </source>
</evidence>
<protein>
    <submittedName>
        <fullName evidence="3">Uncharacterized protein</fullName>
    </submittedName>
</protein>